<dbReference type="SMART" id="SM00827">
    <property type="entry name" value="PKS_AT"/>
    <property type="match status" value="1"/>
</dbReference>
<feature type="domain" description="Carrier" evidence="9">
    <location>
        <begin position="2798"/>
        <end position="2873"/>
    </location>
</feature>
<dbReference type="Pfam" id="PF00550">
    <property type="entry name" value="PP-binding"/>
    <property type="match status" value="2"/>
</dbReference>
<dbReference type="InterPro" id="IPR014031">
    <property type="entry name" value="Ketoacyl_synth_C"/>
</dbReference>
<dbReference type="InterPro" id="IPR013968">
    <property type="entry name" value="PKS_KR"/>
</dbReference>
<dbReference type="InterPro" id="IPR016039">
    <property type="entry name" value="Thiolase-like"/>
</dbReference>
<dbReference type="Gene3D" id="3.30.70.3290">
    <property type="match status" value="1"/>
</dbReference>
<keyword evidence="4" id="KW-0597">Phosphoprotein</keyword>
<dbReference type="SUPFAM" id="SSF53474">
    <property type="entry name" value="alpha/beta-Hydrolases"/>
    <property type="match status" value="1"/>
</dbReference>
<dbReference type="PROSITE" id="PS50075">
    <property type="entry name" value="CARRIER"/>
    <property type="match status" value="2"/>
</dbReference>
<protein>
    <submittedName>
        <fullName evidence="12">Hybrid non-ribosomal peptide synthetase/type I polyketide synthase</fullName>
    </submittedName>
</protein>
<comment type="caution">
    <text evidence="12">The sequence shown here is derived from an EMBL/GenBank/DDBJ whole genome shotgun (WGS) entry which is preliminary data.</text>
</comment>
<dbReference type="PROSITE" id="PS52004">
    <property type="entry name" value="KS3_2"/>
    <property type="match status" value="1"/>
</dbReference>
<dbReference type="InterPro" id="IPR018201">
    <property type="entry name" value="Ketoacyl_synth_AS"/>
</dbReference>
<feature type="region of interest" description="C-terminal hotdog fold" evidence="8">
    <location>
        <begin position="1036"/>
        <end position="1181"/>
    </location>
</feature>
<dbReference type="EMBL" id="PNEL01000068">
    <property type="protein sequence ID" value="TMN73543.1"/>
    <property type="molecule type" value="Genomic_DNA"/>
</dbReference>
<dbReference type="Pfam" id="PF16197">
    <property type="entry name" value="KAsynt_C_assoc"/>
    <property type="match status" value="1"/>
</dbReference>
<dbReference type="InterPro" id="IPR020845">
    <property type="entry name" value="AMP-binding_CS"/>
</dbReference>
<dbReference type="InterPro" id="IPR014043">
    <property type="entry name" value="Acyl_transferase_dom"/>
</dbReference>
<dbReference type="Pfam" id="PF02801">
    <property type="entry name" value="Ketoacyl-synt_C"/>
    <property type="match status" value="1"/>
</dbReference>
<dbReference type="InterPro" id="IPR001031">
    <property type="entry name" value="Thioesterase"/>
</dbReference>
<evidence type="ECO:0000313" key="13">
    <source>
        <dbReference type="Proteomes" id="UP000305423"/>
    </source>
</evidence>
<dbReference type="InterPro" id="IPR045851">
    <property type="entry name" value="AMP-bd_C_sf"/>
</dbReference>
<dbReference type="InterPro" id="IPR020806">
    <property type="entry name" value="PKS_PP-bd"/>
</dbReference>
<dbReference type="SMART" id="SM00822">
    <property type="entry name" value="PKS_KR"/>
    <property type="match status" value="1"/>
</dbReference>
<dbReference type="RefSeq" id="WP_045961818.1">
    <property type="nucleotide sequence ID" value="NZ_JXXW01000003.1"/>
</dbReference>
<evidence type="ECO:0000256" key="3">
    <source>
        <dbReference type="ARBA" id="ARBA00022450"/>
    </source>
</evidence>
<comment type="similarity">
    <text evidence="2">Belongs to the short-chain dehydrogenases/reductases (SDR) family.</text>
</comment>
<dbReference type="Gene3D" id="1.10.287.490">
    <property type="entry name" value="Helix hairpin bin"/>
    <property type="match status" value="1"/>
</dbReference>
<dbReference type="Gene3D" id="1.10.1200.10">
    <property type="entry name" value="ACP-like"/>
    <property type="match status" value="2"/>
</dbReference>
<name>A0AAQ2ER79_PSEO7</name>
<dbReference type="PANTHER" id="PTHR43775:SF37">
    <property type="entry name" value="SI:DKEY-61P9.11"/>
    <property type="match status" value="1"/>
</dbReference>
<dbReference type="InterPro" id="IPR009081">
    <property type="entry name" value="PP-bd_ACP"/>
</dbReference>
<comment type="similarity">
    <text evidence="6">In the C-terminal section; belongs to the NRP synthetase family.</text>
</comment>
<dbReference type="Gene3D" id="3.40.50.720">
    <property type="entry name" value="NAD(P)-binding Rossmann-like Domain"/>
    <property type="match status" value="1"/>
</dbReference>
<dbReference type="PROSITE" id="PS51257">
    <property type="entry name" value="PROKAR_LIPOPROTEIN"/>
    <property type="match status" value="1"/>
</dbReference>
<dbReference type="PROSITE" id="PS00606">
    <property type="entry name" value="KS3_1"/>
    <property type="match status" value="1"/>
</dbReference>
<evidence type="ECO:0000256" key="4">
    <source>
        <dbReference type="ARBA" id="ARBA00022553"/>
    </source>
</evidence>
<dbReference type="CDD" id="cd00833">
    <property type="entry name" value="PKS"/>
    <property type="match status" value="1"/>
</dbReference>
<dbReference type="InterPro" id="IPR020841">
    <property type="entry name" value="PKS_Beta-ketoAc_synthase_dom"/>
</dbReference>
<dbReference type="SMART" id="SM00824">
    <property type="entry name" value="PKS_TE"/>
    <property type="match status" value="1"/>
</dbReference>
<dbReference type="Pfam" id="PF00668">
    <property type="entry name" value="Condensation"/>
    <property type="match status" value="1"/>
</dbReference>
<reference evidence="13" key="2">
    <citation type="submission" date="2019-06" db="EMBL/GenBank/DDBJ databases">
        <title>Co-occurence of chitin degradation, pigmentation and bioactivity in marine Pseudoalteromonas.</title>
        <authorList>
            <person name="Sonnenschein E.C."/>
            <person name="Bech P.K."/>
        </authorList>
    </citation>
    <scope>NUCLEOTIDE SEQUENCE [LARGE SCALE GENOMIC DNA]</scope>
    <source>
        <strain evidence="13">S1607</strain>
    </source>
</reference>
<dbReference type="SUPFAM" id="SSF56801">
    <property type="entry name" value="Acetyl-CoA synthetase-like"/>
    <property type="match status" value="1"/>
</dbReference>
<comment type="pathway">
    <text evidence="1">Lipid metabolism; fatty acid biosynthesis.</text>
</comment>
<dbReference type="Pfam" id="PF08659">
    <property type="entry name" value="KR"/>
    <property type="match status" value="1"/>
</dbReference>
<dbReference type="InterPro" id="IPR036736">
    <property type="entry name" value="ACP-like_sf"/>
</dbReference>
<dbReference type="GO" id="GO:0006633">
    <property type="term" value="P:fatty acid biosynthetic process"/>
    <property type="evidence" value="ECO:0007669"/>
    <property type="project" value="InterPro"/>
</dbReference>
<dbReference type="InterPro" id="IPR049551">
    <property type="entry name" value="PKS_DH_C"/>
</dbReference>
<dbReference type="InterPro" id="IPR029058">
    <property type="entry name" value="AB_hydrolase_fold"/>
</dbReference>
<evidence type="ECO:0000256" key="8">
    <source>
        <dbReference type="PROSITE-ProRule" id="PRU01363"/>
    </source>
</evidence>
<dbReference type="SUPFAM" id="SSF51735">
    <property type="entry name" value="NAD(P)-binding Rossmann-fold domains"/>
    <property type="match status" value="2"/>
</dbReference>
<dbReference type="InterPro" id="IPR049552">
    <property type="entry name" value="PKS_DH_N"/>
</dbReference>
<dbReference type="Proteomes" id="UP000305423">
    <property type="component" value="Unassembled WGS sequence"/>
</dbReference>
<dbReference type="CDD" id="cd05930">
    <property type="entry name" value="A_NRPS"/>
    <property type="match status" value="1"/>
</dbReference>
<dbReference type="SUPFAM" id="SSF52777">
    <property type="entry name" value="CoA-dependent acyltransferases"/>
    <property type="match status" value="2"/>
</dbReference>
<dbReference type="SUPFAM" id="SSF55048">
    <property type="entry name" value="Probable ACP-binding domain of malonyl-CoA ACP transacylase"/>
    <property type="match status" value="1"/>
</dbReference>
<comment type="function">
    <text evidence="7">Involved in production of the polyketide antibiotic thailandamide.</text>
</comment>
<dbReference type="GO" id="GO:0044550">
    <property type="term" value="P:secondary metabolite biosynthetic process"/>
    <property type="evidence" value="ECO:0007669"/>
    <property type="project" value="UniProtKB-ARBA"/>
</dbReference>
<dbReference type="FunFam" id="3.40.366.10:FF:000002">
    <property type="entry name" value="Probable polyketide synthase 2"/>
    <property type="match status" value="1"/>
</dbReference>
<feature type="region of interest" description="N-terminal hotdog fold" evidence="8">
    <location>
        <begin position="905"/>
        <end position="1021"/>
    </location>
</feature>
<dbReference type="GO" id="GO:0031177">
    <property type="term" value="F:phosphopantetheine binding"/>
    <property type="evidence" value="ECO:0007669"/>
    <property type="project" value="InterPro"/>
</dbReference>
<dbReference type="FunFam" id="3.40.47.10:FF:000019">
    <property type="entry name" value="Polyketide synthase type I"/>
    <property type="match status" value="1"/>
</dbReference>
<dbReference type="InterPro" id="IPR016035">
    <property type="entry name" value="Acyl_Trfase/lysoPLipase"/>
</dbReference>
<proteinExistence type="inferred from homology"/>
<dbReference type="CDD" id="cd08955">
    <property type="entry name" value="KR_2_FAS_SDR_x"/>
    <property type="match status" value="1"/>
</dbReference>
<dbReference type="InterPro" id="IPR000873">
    <property type="entry name" value="AMP-dep_synth/lig_dom"/>
</dbReference>
<feature type="active site" description="Proton donor; for dehydratase activity" evidence="8">
    <location>
        <position position="1096"/>
    </location>
</feature>
<feature type="active site" description="Proton acceptor; for dehydratase activity" evidence="8">
    <location>
        <position position="934"/>
    </location>
</feature>
<evidence type="ECO:0000313" key="12">
    <source>
        <dbReference type="EMBL" id="TMN73543.1"/>
    </source>
</evidence>
<dbReference type="GO" id="GO:0004312">
    <property type="term" value="F:fatty acid synthase activity"/>
    <property type="evidence" value="ECO:0007669"/>
    <property type="project" value="TreeGrafter"/>
</dbReference>
<organism evidence="12 13">
    <name type="scientific">Pseudoalteromonas piscicida</name>
    <dbReference type="NCBI Taxonomy" id="43662"/>
    <lineage>
        <taxon>Bacteria</taxon>
        <taxon>Pseudomonadati</taxon>
        <taxon>Pseudomonadota</taxon>
        <taxon>Gammaproteobacteria</taxon>
        <taxon>Alteromonadales</taxon>
        <taxon>Pseudoalteromonadaceae</taxon>
        <taxon>Pseudoalteromonas</taxon>
    </lineage>
</organism>
<dbReference type="Gene3D" id="3.30.559.30">
    <property type="entry name" value="Nonribosomal peptide synthetase, condensation domain"/>
    <property type="match status" value="1"/>
</dbReference>
<feature type="domain" description="Carrier" evidence="9">
    <location>
        <begin position="1710"/>
        <end position="1784"/>
    </location>
</feature>
<sequence length="3113" mass="346144">MAIENERSVRPANDTLPIAIIGMGCRFPGHANSPELFWENIKHGVDCIIETPESRWNIDTHYSSVKANKGKLSSKWGGYIDDIDKFDPAFFGITPREAEFMDPQQRKLLEVTWEALEDGGQKPSELAGESVGVFMGGFTLDYKIMQFTNPDFDNIDAHTATGVMMTMLSNRISHTFDFNGPSMSIDTACSSSIVALDMACKSLQTGASNMALAGGVLLHLAPQYTVSESKGGFLSPTGFSHAFDDSANGYVRAEGAGVVVLKRLDDAIKDGDPIHAVILATGVNQDGKTQGITVPNGDAQLRLMKETYAKANIDPGKVQYIEMHGTGTPVGDPIEAKSVGTLLGINRNQDDKCYIGSVKTNIGHTEAAAGMAGLFKAVKAIQNKQIPPHLHLKSINPKIDYANAPYEIPTKLTPWPKHEGLAVAGVNSFGFGGTNSHAVIQEFVAPEVTSIPPANENGLKLYPLSARDQHGIHRFAKAHNEFLQDSDASLNDIIYTLGERREHHQYRHAICFKNAEDLQQQLQTLSHDAEFAAASTLRTLKKDEQKIVWVFTGMGPQWWAMGRELYQSELTFKAMIDECDSYMSALTDWSLVDEMLADESASNMQYTWLAQTANFAVQVALAAMWRQHGISPDVIVGHSTGEAAAFYEAGVYSLKDACTIVVHRSRLQHQCRNTGKMMAVGLSDSDVTPYLNDQVEVAAVNSPNSVTLAGEESALHRIEAQLSEAGVFCKFLRVEVPYHSQFMEPIKAELLECLAGIQANTAHTPLYSTVTGTLAEGPELDANYWWLNVRQAVRFVDATRAILQQGYQAFLELGPHPVLGASIAETAEEQSCSSVVVSSMRRKSDEQHTYYHAAAQLFGLGFELNWSAINGRGKFTTLPTYPFLQERFWTEPEYFNQVRLGQSNHAFLGRKRSEAEHVWNAVTDTNRDSFLSCHQIQGNTLFPAAGFIEMAYAAAKETWGNGSYALDQFVIDKALFLNNEHAPNVQFILHHDEPNFKVVSLEDGKTTRHVQGTIRRVQSANLAEPIDLNTIRSAATSAQQHDEFYAHLKEFGYEYGPCFRAIEQIWATDNGVLAKISWPTQLERTAQFTLHPSLLDACFQTLVFTELAGANAQQFSIRLPVMLEQILLCEQNNTDFWCYTQITHRDDEKTVGDLYLCDESGQVFGVIKNFIAQSVDSAASGITTRTIDSWLYQVNWLAEPEQEIQETDTLGRWVLLADQSGTAEQVADRLAKLGHSSCIVKSGEYFDIDRDHCHAWLVPDSRDHLSQLIETLGKQEIRGVVHCFSLDNSAIESLTLAQLQREKRQSLHSLLNLAKTVVEQDCKFPLYVVTRNASLVNSEQLTAVMSASLTGFSRVLAQQELVDNWGGLIDVDGQNDAEHITARLLSDRQEGEVAFRENQAYVARLELATSLQPAFPTRVQSHKAQLITGAFGSIGQLVCQLLVDRGARNLILLGRSQLPERKSWSELTSTDRNYERVRFIQHLESQGVNVSLWQTDLTRERELHATLESYHLSAQAPINGLFFCAGIVNDTLLGNMDTRAFDGVFDTKAIGALMLHKALSKVDLEHFVLFSSVAAQVTTAGQTNYASGNAFLDALAHYRRNQGLPALSINWGPWAIGMIEELGLAEHYKNQRGMNCISPSAGMAVLERILDQEQPQLLVCDADWSKVTNWYAGKPSLFSHLATQKNDKQSHQEQEFAPLYQQTDSALRLPLVADHLANAVSQVLRCKREQVELDLSLGNLGIDSIMATELRNKITTHFGETLTIVRLLSGASINELSIELNDKLVESLGFEVITTETSQVQPVSEIKVNSIIASDANVEAEFPLSYGQKAIWFINQLNPSSASYNIGGAMHIPSALNIDALKKALSAVVARHPMLRTNFFFKDGEPYQRVWTHREDALQVIDVHGKSWEDIQPMMIADNEQPFDLEHDPLFRLYLYKQNDQSYYFAVTIYHIISDAWSNYMFIDEMQSLYAHFAKSEPLALSEITSSYEKFVDWETRFVHSPRGAANYKFWQNHLPAEIPVLDLATDKPRPAVLTNVGDSYHFELDKALTSSLNTLAKAQGSTMFMALLSIYYAVIHKYTQQDEIIIGSPVAGRTNPEFSNVYGYFVNPLPLCARFDPETHFTSLLAQVKDITLNALDHQEYPFALLVDKLGIEHDASRSTVFQVMFVMLNHRVEQSHMDENNVAYYKGFPMQFMELPEEEGQFDITLSTYEENGVFKGTLKYNTDLFETETIAQLARDYIALTRMVVDSPNRPLSELTLASPDAIDALATFAESQKNAPALPTLVSQIENAAQHSPELPALSIACEANAGELAATLSYCELNGQANQLARLINSQLDDQASQTIALHFEKSIALVVACIATLKAGHHFVVIDPQQPNERKQLLLEQSRCALLLCEEALTSDHPTLLWESFQSQRDEISEHNLALTHQPNDIAYIVFTSGSTGTPKGVQVSHQNWATIAVDWLAQFDLAPTTHHLQLASPTFDVFCGDLVRAFYNAKHLVLCPKNMMLNMPVLYDLIETQQIDTVEFVPSVVRNLILFAKQSQVGFTSLRRVIVGSEQWQIAEYRALNGLLLEDARLFSSYGTSEATIDSSFFEESEQYLETSTTVPIGKPFNATQLILLDKQNRLVSSNAVGEIAIAGQGVSLGYLNNPEKNASQFIQLPVSGNSTIRVYKTGDLGKWDKHGNLHILQRIDNQVKIRGHRVELGEIESSINQIPGIKRSYVKGIEVHGQTQLIAYFESELAVGTEFVLEQLENQLPSYMVPSKLVAIDQFPLLSNGKIDAAALPQVEVAELVRAFVAPATLFEQQLAEIWSNMLGQKSISLHDDFFALGGNSLYLIELMVRIQSAFSIKMEVNQLFRFTTLHGMASAIEDVVTGKETGASPYLIFNAGQSSRLFALPPAGGYSIVYKAFADALPNTEVISFNYLESDTKVSDYADQIMQIQPHGPYTLFGYSLGGNLAFEIAKELESRGQRVGDVVILDSFRITETIKMREQDFAHFEQELKAHFARHTGSNTVHEHTLAQARDYIDWCYEVKNLGQVHAKLHFIVEQNAHAEAARLTSWDAASDAEVITYQGVGKHEEMLMPDMMQAGNGAIMQSILQDTQSQAKIATNVE</sequence>
<dbReference type="InterPro" id="IPR014030">
    <property type="entry name" value="Ketoacyl_synth_N"/>
</dbReference>
<keyword evidence="5" id="KW-0808">Transferase</keyword>
<dbReference type="InterPro" id="IPR050091">
    <property type="entry name" value="PKS_NRPS_Biosynth_Enz"/>
</dbReference>
<evidence type="ECO:0000256" key="5">
    <source>
        <dbReference type="ARBA" id="ARBA00022679"/>
    </source>
</evidence>
<dbReference type="Gene3D" id="3.40.50.980">
    <property type="match status" value="2"/>
</dbReference>
<dbReference type="Gene3D" id="3.10.129.110">
    <property type="entry name" value="Polyketide synthase dehydratase"/>
    <property type="match status" value="1"/>
</dbReference>
<dbReference type="Gene3D" id="3.30.300.30">
    <property type="match status" value="1"/>
</dbReference>
<dbReference type="InterPro" id="IPR032821">
    <property type="entry name" value="PKS_assoc"/>
</dbReference>
<dbReference type="Gene3D" id="3.30.559.10">
    <property type="entry name" value="Chloramphenicol acetyltransferase-like domain"/>
    <property type="match status" value="1"/>
</dbReference>
<dbReference type="Gene3D" id="3.40.47.10">
    <property type="match status" value="1"/>
</dbReference>
<dbReference type="Pfam" id="PF00975">
    <property type="entry name" value="Thioesterase"/>
    <property type="match status" value="1"/>
</dbReference>
<dbReference type="PROSITE" id="PS00455">
    <property type="entry name" value="AMP_BINDING"/>
    <property type="match status" value="1"/>
</dbReference>
<evidence type="ECO:0000256" key="6">
    <source>
        <dbReference type="ARBA" id="ARBA00029443"/>
    </source>
</evidence>
<dbReference type="Gene3D" id="3.40.366.10">
    <property type="entry name" value="Malonyl-Coenzyme A Acyl Carrier Protein, domain 2"/>
    <property type="match status" value="1"/>
</dbReference>
<dbReference type="SUPFAM" id="SSF53901">
    <property type="entry name" value="Thiolase-like"/>
    <property type="match status" value="1"/>
</dbReference>
<dbReference type="InterPro" id="IPR001242">
    <property type="entry name" value="Condensation_dom"/>
</dbReference>
<dbReference type="InterPro" id="IPR036291">
    <property type="entry name" value="NAD(P)-bd_dom_sf"/>
</dbReference>
<dbReference type="CDD" id="cd19531">
    <property type="entry name" value="LCL_NRPS-like"/>
    <property type="match status" value="1"/>
</dbReference>
<dbReference type="InterPro" id="IPR016036">
    <property type="entry name" value="Malonyl_transacylase_ACP-bd"/>
</dbReference>
<keyword evidence="3" id="KW-0596">Phosphopantetheine</keyword>
<dbReference type="InterPro" id="IPR020802">
    <property type="entry name" value="TesA-like"/>
</dbReference>
<dbReference type="Pfam" id="PF00698">
    <property type="entry name" value="Acyl_transf_1"/>
    <property type="match status" value="1"/>
</dbReference>
<reference evidence="12 13" key="1">
    <citation type="submission" date="2017-12" db="EMBL/GenBank/DDBJ databases">
        <authorList>
            <person name="Paulsen S."/>
            <person name="Gram L.K."/>
        </authorList>
    </citation>
    <scope>NUCLEOTIDE SEQUENCE [LARGE SCALE GENOMIC DNA]</scope>
    <source>
        <strain evidence="12 13">S1607</strain>
    </source>
</reference>
<dbReference type="Pfam" id="PF00109">
    <property type="entry name" value="ketoacyl-synt"/>
    <property type="match status" value="1"/>
</dbReference>
<evidence type="ECO:0000256" key="7">
    <source>
        <dbReference type="ARBA" id="ARBA00054155"/>
    </source>
</evidence>
<dbReference type="Gene3D" id="3.40.50.1820">
    <property type="entry name" value="alpha/beta hydrolase"/>
    <property type="match status" value="1"/>
</dbReference>
<evidence type="ECO:0000256" key="1">
    <source>
        <dbReference type="ARBA" id="ARBA00005194"/>
    </source>
</evidence>
<dbReference type="InterPro" id="IPR057326">
    <property type="entry name" value="KR_dom"/>
</dbReference>
<gene>
    <name evidence="12" type="ORF">CWB74_21070</name>
</gene>
<dbReference type="SMART" id="SM00826">
    <property type="entry name" value="PKS_DH"/>
    <property type="match status" value="1"/>
</dbReference>
<dbReference type="Pfam" id="PF21089">
    <property type="entry name" value="PKS_DH_N"/>
    <property type="match status" value="1"/>
</dbReference>
<dbReference type="SUPFAM" id="SSF52151">
    <property type="entry name" value="FabD/lysophospholipase-like"/>
    <property type="match status" value="1"/>
</dbReference>
<evidence type="ECO:0000256" key="2">
    <source>
        <dbReference type="ARBA" id="ARBA00006484"/>
    </source>
</evidence>
<dbReference type="Gene3D" id="2.30.38.10">
    <property type="entry name" value="Luciferase, Domain 3"/>
    <property type="match status" value="1"/>
</dbReference>
<dbReference type="InterPro" id="IPR010071">
    <property type="entry name" value="AA_adenyl_dom"/>
</dbReference>
<evidence type="ECO:0000259" key="9">
    <source>
        <dbReference type="PROSITE" id="PS50075"/>
    </source>
</evidence>
<dbReference type="SUPFAM" id="SSF47336">
    <property type="entry name" value="ACP-like"/>
    <property type="match status" value="2"/>
</dbReference>
<evidence type="ECO:0000259" key="11">
    <source>
        <dbReference type="PROSITE" id="PS52019"/>
    </source>
</evidence>
<accession>A0AAQ2ER79</accession>
<dbReference type="InterPro" id="IPR042104">
    <property type="entry name" value="PKS_dehydratase_sf"/>
</dbReference>
<dbReference type="NCBIfam" id="TIGR01733">
    <property type="entry name" value="AA-adenyl-dom"/>
    <property type="match status" value="1"/>
</dbReference>
<dbReference type="PROSITE" id="PS52019">
    <property type="entry name" value="PKS_MFAS_DH"/>
    <property type="match status" value="1"/>
</dbReference>
<dbReference type="InterPro" id="IPR049900">
    <property type="entry name" value="PKS_mFAS_DH"/>
</dbReference>
<dbReference type="InterPro" id="IPR023213">
    <property type="entry name" value="CAT-like_dom_sf"/>
</dbReference>
<dbReference type="SMART" id="SM00825">
    <property type="entry name" value="PKS_KS"/>
    <property type="match status" value="1"/>
</dbReference>
<feature type="domain" description="Ketosynthase family 3 (KS3)" evidence="10">
    <location>
        <begin position="15"/>
        <end position="442"/>
    </location>
</feature>
<dbReference type="InterPro" id="IPR001227">
    <property type="entry name" value="Ac_transferase_dom_sf"/>
</dbReference>
<dbReference type="GO" id="GO:0004315">
    <property type="term" value="F:3-oxoacyl-[acyl-carrier-protein] synthase activity"/>
    <property type="evidence" value="ECO:0007669"/>
    <property type="project" value="InterPro"/>
</dbReference>
<dbReference type="Pfam" id="PF14765">
    <property type="entry name" value="PS-DH"/>
    <property type="match status" value="1"/>
</dbReference>
<dbReference type="InterPro" id="IPR020807">
    <property type="entry name" value="PKS_DH"/>
</dbReference>
<feature type="domain" description="PKS/mFAS DH" evidence="11">
    <location>
        <begin position="905"/>
        <end position="1181"/>
    </location>
</feature>
<dbReference type="Pfam" id="PF00501">
    <property type="entry name" value="AMP-binding"/>
    <property type="match status" value="1"/>
</dbReference>
<evidence type="ECO:0000259" key="10">
    <source>
        <dbReference type="PROSITE" id="PS52004"/>
    </source>
</evidence>
<dbReference type="SMART" id="SM00823">
    <property type="entry name" value="PKS_PP"/>
    <property type="match status" value="2"/>
</dbReference>
<dbReference type="PANTHER" id="PTHR43775">
    <property type="entry name" value="FATTY ACID SYNTHASE"/>
    <property type="match status" value="1"/>
</dbReference>